<dbReference type="Pfam" id="PF01636">
    <property type="entry name" value="APH"/>
    <property type="match status" value="1"/>
</dbReference>
<accession>A0A7Y9I7G7</accession>
<gene>
    <name evidence="2" type="ORF">BKA15_003023</name>
</gene>
<dbReference type="GO" id="GO:0016301">
    <property type="term" value="F:kinase activity"/>
    <property type="evidence" value="ECO:0007669"/>
    <property type="project" value="UniProtKB-KW"/>
</dbReference>
<dbReference type="Gene3D" id="3.90.1200.10">
    <property type="match status" value="1"/>
</dbReference>
<dbReference type="EMBL" id="JACCBU010000001">
    <property type="protein sequence ID" value="NYE71694.1"/>
    <property type="molecule type" value="Genomic_DNA"/>
</dbReference>
<evidence type="ECO:0000259" key="1">
    <source>
        <dbReference type="Pfam" id="PF01636"/>
    </source>
</evidence>
<dbReference type="InterPro" id="IPR051678">
    <property type="entry name" value="AGP_Transferase"/>
</dbReference>
<keyword evidence="2" id="KW-0808">Transferase</keyword>
<protein>
    <submittedName>
        <fullName evidence="2">Aminoglycoside phosphotransferase (APT) family kinase protein</fullName>
    </submittedName>
</protein>
<comment type="caution">
    <text evidence="2">The sequence shown here is derived from an EMBL/GenBank/DDBJ whole genome shotgun (WGS) entry which is preliminary data.</text>
</comment>
<dbReference type="SUPFAM" id="SSF56112">
    <property type="entry name" value="Protein kinase-like (PK-like)"/>
    <property type="match status" value="1"/>
</dbReference>
<dbReference type="InterPro" id="IPR011009">
    <property type="entry name" value="Kinase-like_dom_sf"/>
</dbReference>
<sequence length="321" mass="34888">MDRATYVNELHGRYAVPEAVISSVVGRAMQGKVAGTERLIRGDEYEVHRVHLDGGSAVYLRAAWPDAPPQKVGQEAWAMEQARAGGVPVPEVLAVERLETPDGERAAMVLREAPGRQLRYVLPTLSPERRATALTGLGRALRILHEVAMPGTGRPDDHGRWAEPEPDRRRYQAAVADDTQHLITAGLSAAEVDSVLEFVRSDVVPLEDPPVLCHGDLSAEHVFVDPELSVTGLIDWGMWNASSAEADLTLIGILFPEPDLAAVAAGHGLRGDAEFRVRLCWHTITQATGQVRWLVVSGQSGELARPVAVIRKALSMITNRP</sequence>
<dbReference type="Gene3D" id="3.30.200.20">
    <property type="entry name" value="Phosphorylase Kinase, domain 1"/>
    <property type="match status" value="1"/>
</dbReference>
<dbReference type="PANTHER" id="PTHR21310">
    <property type="entry name" value="AMINOGLYCOSIDE PHOSPHOTRANSFERASE-RELATED-RELATED"/>
    <property type="match status" value="1"/>
</dbReference>
<dbReference type="Proteomes" id="UP000569914">
    <property type="component" value="Unassembled WGS sequence"/>
</dbReference>
<name>A0A7Y9I7G7_9ACTN</name>
<proteinExistence type="predicted"/>
<keyword evidence="2" id="KW-0418">Kinase</keyword>
<reference evidence="2 3" key="1">
    <citation type="submission" date="2020-07" db="EMBL/GenBank/DDBJ databases">
        <title>Sequencing the genomes of 1000 actinobacteria strains.</title>
        <authorList>
            <person name="Klenk H.-P."/>
        </authorList>
    </citation>
    <scope>NUCLEOTIDE SEQUENCE [LARGE SCALE GENOMIC DNA]</scope>
    <source>
        <strain evidence="2 3">DSM 22083</strain>
    </source>
</reference>
<keyword evidence="3" id="KW-1185">Reference proteome</keyword>
<dbReference type="RefSeq" id="WP_179752024.1">
    <property type="nucleotide sequence ID" value="NZ_JACCBU010000001.1"/>
</dbReference>
<evidence type="ECO:0000313" key="2">
    <source>
        <dbReference type="EMBL" id="NYE71694.1"/>
    </source>
</evidence>
<organism evidence="2 3">
    <name type="scientific">Microlunatus parietis</name>
    <dbReference type="NCBI Taxonomy" id="682979"/>
    <lineage>
        <taxon>Bacteria</taxon>
        <taxon>Bacillati</taxon>
        <taxon>Actinomycetota</taxon>
        <taxon>Actinomycetes</taxon>
        <taxon>Propionibacteriales</taxon>
        <taxon>Propionibacteriaceae</taxon>
        <taxon>Microlunatus</taxon>
    </lineage>
</organism>
<dbReference type="AlphaFoldDB" id="A0A7Y9I7G7"/>
<feature type="domain" description="Aminoglycoside phosphotransferase" evidence="1">
    <location>
        <begin position="51"/>
        <end position="268"/>
    </location>
</feature>
<evidence type="ECO:0000313" key="3">
    <source>
        <dbReference type="Proteomes" id="UP000569914"/>
    </source>
</evidence>
<dbReference type="InterPro" id="IPR002575">
    <property type="entry name" value="Aminoglycoside_PTrfase"/>
</dbReference>